<dbReference type="Proteomes" id="UP000034913">
    <property type="component" value="Unassembled WGS sequence"/>
</dbReference>
<dbReference type="EMBL" id="LCRB01000002">
    <property type="protein sequence ID" value="KKW27001.1"/>
    <property type="molecule type" value="Genomic_DNA"/>
</dbReference>
<evidence type="ECO:0000313" key="1">
    <source>
        <dbReference type="EMBL" id="KKW27001.1"/>
    </source>
</evidence>
<name>A0A0G1X7K6_UNCK3</name>
<comment type="caution">
    <text evidence="1">The sequence shown here is derived from an EMBL/GenBank/DDBJ whole genome shotgun (WGS) entry which is preliminary data.</text>
</comment>
<gene>
    <name evidence="1" type="ORF">VF00_C0002G0328</name>
</gene>
<sequence length="383" mass="44685">MKQASNPQKLKQCPYLPEKILYGLWKYANAHRLTTKNPIGFEDLAAPDFSTLGVCLALLSLHMKNMGIEIDGLSFNSKGYYTYTNDDEWSQHIEDGVSEGIANSIEALKKNEFTYQDFIAIGMISEKYKLAEWFEFPTILSKKTQDRLDSFLTSYIEAFISDNLAVEKDNYYKFDRQKERMLRELKMESRDLGNTFVVQNPGQNTPNPFPSYILAERQGLFIHTLIALEKQGYFDVNAIWVTDWDVPPEKETMTYKVRVTLKNKTLQEENQPTKVLTKCPTAFNPKTSELVFQVHRAIISKTLDSNPHYLLKAVFKAPTKVWDVDELWEKLFGKSIEYNPRKHWKKLYNATYDLNEEIAKQTRIRDFVIMKKTTLQLNKKYLE</sequence>
<protein>
    <submittedName>
        <fullName evidence="1">Uncharacterized protein</fullName>
    </submittedName>
</protein>
<proteinExistence type="predicted"/>
<reference evidence="1 2" key="1">
    <citation type="journal article" date="2015" name="Nature">
        <title>rRNA introns, odd ribosomes, and small enigmatic genomes across a large radiation of phyla.</title>
        <authorList>
            <person name="Brown C.T."/>
            <person name="Hug L.A."/>
            <person name="Thomas B.C."/>
            <person name="Sharon I."/>
            <person name="Castelle C.J."/>
            <person name="Singh A."/>
            <person name="Wilkins M.J."/>
            <person name="Williams K.H."/>
            <person name="Banfield J.F."/>
        </authorList>
    </citation>
    <scope>NUCLEOTIDE SEQUENCE [LARGE SCALE GENOMIC DNA]</scope>
</reference>
<evidence type="ECO:0000313" key="2">
    <source>
        <dbReference type="Proteomes" id="UP000034913"/>
    </source>
</evidence>
<organism evidence="1 2">
    <name type="scientific">candidate division Kazan bacterium GW2011_GWB1_52_7</name>
    <dbReference type="NCBI Taxonomy" id="1620414"/>
    <lineage>
        <taxon>Bacteria</taxon>
        <taxon>Bacteria division Kazan-3B-28</taxon>
    </lineage>
</organism>
<dbReference type="AlphaFoldDB" id="A0A0G1X7K6"/>
<accession>A0A0G1X7K6</accession>